<dbReference type="Proteomes" id="UP000075809">
    <property type="component" value="Unassembled WGS sequence"/>
</dbReference>
<evidence type="ECO:0000313" key="2">
    <source>
        <dbReference type="Proteomes" id="UP000075809"/>
    </source>
</evidence>
<keyword evidence="2" id="KW-1185">Reference proteome</keyword>
<organism evidence="1 2">
    <name type="scientific">Mycetomoellerius zeteki</name>
    <dbReference type="NCBI Taxonomy" id="64791"/>
    <lineage>
        <taxon>Eukaryota</taxon>
        <taxon>Metazoa</taxon>
        <taxon>Ecdysozoa</taxon>
        <taxon>Arthropoda</taxon>
        <taxon>Hexapoda</taxon>
        <taxon>Insecta</taxon>
        <taxon>Pterygota</taxon>
        <taxon>Neoptera</taxon>
        <taxon>Endopterygota</taxon>
        <taxon>Hymenoptera</taxon>
        <taxon>Apocrita</taxon>
        <taxon>Aculeata</taxon>
        <taxon>Formicoidea</taxon>
        <taxon>Formicidae</taxon>
        <taxon>Myrmicinae</taxon>
        <taxon>Mycetomoellerius</taxon>
    </lineage>
</organism>
<accession>A0A151X5J2</accession>
<evidence type="ECO:0000313" key="1">
    <source>
        <dbReference type="EMBL" id="KYQ55538.1"/>
    </source>
</evidence>
<gene>
    <name evidence="1" type="ORF">ALC60_05600</name>
</gene>
<proteinExistence type="predicted"/>
<dbReference type="EMBL" id="KQ982519">
    <property type="protein sequence ID" value="KYQ55538.1"/>
    <property type="molecule type" value="Genomic_DNA"/>
</dbReference>
<reference evidence="1 2" key="1">
    <citation type="submission" date="2015-09" db="EMBL/GenBank/DDBJ databases">
        <title>Trachymyrmex zeteki WGS genome.</title>
        <authorList>
            <person name="Nygaard S."/>
            <person name="Hu H."/>
            <person name="Boomsma J."/>
            <person name="Zhang G."/>
        </authorList>
    </citation>
    <scope>NUCLEOTIDE SEQUENCE [LARGE SCALE GENOMIC DNA]</scope>
    <source>
        <strain evidence="1">Tzet28-1</strain>
        <tissue evidence="1">Whole body</tissue>
    </source>
</reference>
<protein>
    <submittedName>
        <fullName evidence="1">Uncharacterized protein</fullName>
    </submittedName>
</protein>
<feature type="non-terminal residue" evidence="1">
    <location>
        <position position="1"/>
    </location>
</feature>
<dbReference type="AlphaFoldDB" id="A0A151X5J2"/>
<name>A0A151X5J2_9HYME</name>
<sequence length="195" mass="21321">CVGNSEESSRCGVFGEMCIEALGEEAASRPRFGQKDVRESLGECYKLIFRSAAHRFLDDFLCLSLANERTPRKSALPGQYSPLGSILLSGGIFARRDQTRGCENTICFASAFTIVSNQQRGLESTIQQHTGRYIGARVYYVSNAPLKPEEKNSHVFIVRVCGGGGGGISETYIRACKPRRKPTAYTKSALALAIK</sequence>